<evidence type="ECO:0000313" key="5">
    <source>
        <dbReference type="Proteomes" id="UP001408356"/>
    </source>
</evidence>
<feature type="transmembrane region" description="Helical" evidence="3">
    <location>
        <begin position="132"/>
        <end position="153"/>
    </location>
</feature>
<keyword evidence="3" id="KW-0812">Transmembrane</keyword>
<protein>
    <submittedName>
        <fullName evidence="4">Uncharacterized protein</fullName>
    </submittedName>
</protein>
<feature type="transmembrane region" description="Helical" evidence="3">
    <location>
        <begin position="97"/>
        <end position="120"/>
    </location>
</feature>
<organism evidence="4 5">
    <name type="scientific">Seiridium unicorne</name>
    <dbReference type="NCBI Taxonomy" id="138068"/>
    <lineage>
        <taxon>Eukaryota</taxon>
        <taxon>Fungi</taxon>
        <taxon>Dikarya</taxon>
        <taxon>Ascomycota</taxon>
        <taxon>Pezizomycotina</taxon>
        <taxon>Sordariomycetes</taxon>
        <taxon>Xylariomycetidae</taxon>
        <taxon>Amphisphaeriales</taxon>
        <taxon>Sporocadaceae</taxon>
        <taxon>Seiridium</taxon>
    </lineage>
</organism>
<feature type="transmembrane region" description="Helical" evidence="3">
    <location>
        <begin position="21"/>
        <end position="42"/>
    </location>
</feature>
<accession>A0ABR2V6N0</accession>
<keyword evidence="5" id="KW-1185">Reference proteome</keyword>
<evidence type="ECO:0000256" key="1">
    <source>
        <dbReference type="SAM" id="Coils"/>
    </source>
</evidence>
<evidence type="ECO:0000256" key="3">
    <source>
        <dbReference type="SAM" id="Phobius"/>
    </source>
</evidence>
<reference evidence="4 5" key="1">
    <citation type="journal article" date="2024" name="J. Plant Pathol.">
        <title>Sequence and assembly of the genome of Seiridium unicorne, isolate CBS 538.82, causal agent of cypress canker disease.</title>
        <authorList>
            <person name="Scali E."/>
            <person name="Rocca G.D."/>
            <person name="Danti R."/>
            <person name="Garbelotto M."/>
            <person name="Barberini S."/>
            <person name="Baroncelli R."/>
            <person name="Emiliani G."/>
        </authorList>
    </citation>
    <scope>NUCLEOTIDE SEQUENCE [LARGE SCALE GENOMIC DNA]</scope>
    <source>
        <strain evidence="4 5">BM-138-508</strain>
    </source>
</reference>
<feature type="region of interest" description="Disordered" evidence="2">
    <location>
        <begin position="256"/>
        <end position="275"/>
    </location>
</feature>
<evidence type="ECO:0000256" key="2">
    <source>
        <dbReference type="SAM" id="MobiDB-lite"/>
    </source>
</evidence>
<comment type="caution">
    <text evidence="4">The sequence shown here is derived from an EMBL/GenBank/DDBJ whole genome shotgun (WGS) entry which is preliminary data.</text>
</comment>
<name>A0ABR2V6N0_9PEZI</name>
<keyword evidence="1" id="KW-0175">Coiled coil</keyword>
<feature type="compositionally biased region" description="Polar residues" evidence="2">
    <location>
        <begin position="256"/>
        <end position="271"/>
    </location>
</feature>
<feature type="coiled-coil region" evidence="1">
    <location>
        <begin position="212"/>
        <end position="242"/>
    </location>
</feature>
<evidence type="ECO:0000313" key="4">
    <source>
        <dbReference type="EMBL" id="KAK9422219.1"/>
    </source>
</evidence>
<proteinExistence type="predicted"/>
<gene>
    <name evidence="4" type="ORF">SUNI508_04898</name>
</gene>
<keyword evidence="3" id="KW-1133">Transmembrane helix</keyword>
<sequence>MHTYEGIWRKRQLVPCWIIQGISVCVLGVIASLLVGASTIVLTTGGGKDGFTWLGLGVDDLARVAIIVGSVLLVFCVLTLVFDITEAALYKRRRLSPTLLLAFSCIKTAMWITYLVFVVIAAAKGSPSALDLVLGIILVTTSISQVILGAIYTHKQRKGLLDRGKYADLGTNGRNTDNMASIPRSKTWRESIPAITVNSREWSKRGSEDTDYESFRNSLIEAEQRRETLQELEAAGEQLAAETRTLASSNYDASTWAATTPPQSPGLTTVLSHPPIKRTYSPADSTYDDFEQADLALSGFYGSGVEGQTRSF</sequence>
<feature type="transmembrane region" description="Helical" evidence="3">
    <location>
        <begin position="62"/>
        <end position="85"/>
    </location>
</feature>
<dbReference type="Proteomes" id="UP001408356">
    <property type="component" value="Unassembled WGS sequence"/>
</dbReference>
<dbReference type="EMBL" id="JARVKF010000124">
    <property type="protein sequence ID" value="KAK9422219.1"/>
    <property type="molecule type" value="Genomic_DNA"/>
</dbReference>
<keyword evidence="3" id="KW-0472">Membrane</keyword>